<dbReference type="InterPro" id="IPR011793">
    <property type="entry name" value="YbdK"/>
</dbReference>
<dbReference type="Proteomes" id="UP000655208">
    <property type="component" value="Unassembled WGS sequence"/>
</dbReference>
<keyword evidence="7" id="KW-1185">Reference proteome</keyword>
<dbReference type="EMBL" id="BMNA01000003">
    <property type="protein sequence ID" value="GGM00713.1"/>
    <property type="molecule type" value="Genomic_DNA"/>
</dbReference>
<protein>
    <recommendedName>
        <fullName evidence="5">Putative glutamate--cysteine ligase 2</fullName>
        <ecNumber evidence="5">6.3.2.2</ecNumber>
    </recommendedName>
    <alternativeName>
        <fullName evidence="5">Gamma-glutamylcysteine synthetase 2</fullName>
        <shortName evidence="5">GCS 2</shortName>
        <shortName evidence="5">Gamma-GCS 2</shortName>
    </alternativeName>
</protein>
<reference evidence="6" key="2">
    <citation type="submission" date="2020-09" db="EMBL/GenBank/DDBJ databases">
        <authorList>
            <person name="Sun Q."/>
            <person name="Zhou Y."/>
        </authorList>
    </citation>
    <scope>NUCLEOTIDE SEQUENCE</scope>
    <source>
        <strain evidence="6">CGMCC 4.7308</strain>
    </source>
</reference>
<dbReference type="InterPro" id="IPR006336">
    <property type="entry name" value="GCS2"/>
</dbReference>
<evidence type="ECO:0000256" key="5">
    <source>
        <dbReference type="HAMAP-Rule" id="MF_01609"/>
    </source>
</evidence>
<dbReference type="SUPFAM" id="SSF55931">
    <property type="entry name" value="Glutamine synthetase/guanido kinase"/>
    <property type="match status" value="1"/>
</dbReference>
<dbReference type="PANTHER" id="PTHR36510">
    <property type="entry name" value="GLUTAMATE--CYSTEINE LIGASE 2-RELATED"/>
    <property type="match status" value="1"/>
</dbReference>
<dbReference type="GO" id="GO:0042398">
    <property type="term" value="P:modified amino acid biosynthetic process"/>
    <property type="evidence" value="ECO:0007669"/>
    <property type="project" value="InterPro"/>
</dbReference>
<dbReference type="AlphaFoldDB" id="A0A917SW39"/>
<dbReference type="NCBIfam" id="TIGR02050">
    <property type="entry name" value="gshA_cyan_rel"/>
    <property type="match status" value="1"/>
</dbReference>
<comment type="function">
    <text evidence="5">ATP-dependent carboxylate-amine ligase which exhibits weak glutamate--cysteine ligase activity.</text>
</comment>
<evidence type="ECO:0000313" key="7">
    <source>
        <dbReference type="Proteomes" id="UP000655208"/>
    </source>
</evidence>
<dbReference type="HAMAP" id="MF_01609">
    <property type="entry name" value="Glu_cys_ligase_2"/>
    <property type="match status" value="1"/>
</dbReference>
<keyword evidence="2 5" id="KW-0547">Nucleotide-binding</keyword>
<organism evidence="6 7">
    <name type="scientific">Nakamurella endophytica</name>
    <dbReference type="NCBI Taxonomy" id="1748367"/>
    <lineage>
        <taxon>Bacteria</taxon>
        <taxon>Bacillati</taxon>
        <taxon>Actinomycetota</taxon>
        <taxon>Actinomycetes</taxon>
        <taxon>Nakamurellales</taxon>
        <taxon>Nakamurellaceae</taxon>
        <taxon>Nakamurella</taxon>
    </lineage>
</organism>
<evidence type="ECO:0000256" key="2">
    <source>
        <dbReference type="ARBA" id="ARBA00022741"/>
    </source>
</evidence>
<name>A0A917SW39_9ACTN</name>
<dbReference type="GO" id="GO:0004357">
    <property type="term" value="F:glutamate-cysteine ligase activity"/>
    <property type="evidence" value="ECO:0007669"/>
    <property type="project" value="UniProtKB-EC"/>
</dbReference>
<accession>A0A917SW39</accession>
<comment type="similarity">
    <text evidence="5">Belongs to the glutamate--cysteine ligase type 2 family. YbdK subfamily.</text>
</comment>
<dbReference type="PANTHER" id="PTHR36510:SF1">
    <property type="entry name" value="GLUTAMATE--CYSTEINE LIGASE 2-RELATED"/>
    <property type="match status" value="1"/>
</dbReference>
<dbReference type="GO" id="GO:0005524">
    <property type="term" value="F:ATP binding"/>
    <property type="evidence" value="ECO:0007669"/>
    <property type="project" value="UniProtKB-KW"/>
</dbReference>
<evidence type="ECO:0000256" key="3">
    <source>
        <dbReference type="ARBA" id="ARBA00022840"/>
    </source>
</evidence>
<gene>
    <name evidence="6" type="ORF">GCM10011594_21010</name>
</gene>
<proteinExistence type="inferred from homology"/>
<dbReference type="InterPro" id="IPR014746">
    <property type="entry name" value="Gln_synth/guanido_kin_cat_dom"/>
</dbReference>
<evidence type="ECO:0000313" key="6">
    <source>
        <dbReference type="EMBL" id="GGM00713.1"/>
    </source>
</evidence>
<comment type="caution">
    <text evidence="6">The sequence shown here is derived from an EMBL/GenBank/DDBJ whole genome shotgun (WGS) entry which is preliminary data.</text>
</comment>
<keyword evidence="3 5" id="KW-0067">ATP-binding</keyword>
<sequence length="359" mass="38355">MGVEEELLLLAADDGRPAPAAPAVIDVARRAAPGDDEPVEKEFKREQAEIGSAPTDDAGELLRDLRSRRGRAAAAAQATGVRLVALATSPLPVQPTPTADERYRRMHREFGVLARQQLACGEHVHVEVASRDEGVGVLDRIAPWLPVLRALSANSPFWQGQDTGYASYRTLAWGSWPSAGPATGFGDAQGYDRAVADLVATGAALDDGMVYFDARLSRRYDTVEVRVADVCTDVADSVLVALLIRGLVDVLAQQWRSGVPVPELRPELLRAATWRAARDGLSGELVDPRGAGLRPAGDVLAALVQLVEPALGRDDADRVHDAVQRLLHDGTGADRQRAVLRRTGSLQAVVTDAAARTLA</sequence>
<dbReference type="EC" id="6.3.2.2" evidence="5"/>
<evidence type="ECO:0000256" key="1">
    <source>
        <dbReference type="ARBA" id="ARBA00022598"/>
    </source>
</evidence>
<dbReference type="Gene3D" id="3.30.590.20">
    <property type="match status" value="1"/>
</dbReference>
<dbReference type="NCBIfam" id="NF010041">
    <property type="entry name" value="PRK13517.1-1"/>
    <property type="match status" value="1"/>
</dbReference>
<reference evidence="6" key="1">
    <citation type="journal article" date="2014" name="Int. J. Syst. Evol. Microbiol.">
        <title>Complete genome sequence of Corynebacterium casei LMG S-19264T (=DSM 44701T), isolated from a smear-ripened cheese.</title>
        <authorList>
            <consortium name="US DOE Joint Genome Institute (JGI-PGF)"/>
            <person name="Walter F."/>
            <person name="Albersmeier A."/>
            <person name="Kalinowski J."/>
            <person name="Ruckert C."/>
        </authorList>
    </citation>
    <scope>NUCLEOTIDE SEQUENCE</scope>
    <source>
        <strain evidence="6">CGMCC 4.7308</strain>
    </source>
</reference>
<dbReference type="InterPro" id="IPR050141">
    <property type="entry name" value="GCL_type2/YbdK_subfam"/>
</dbReference>
<keyword evidence="1 5" id="KW-0436">Ligase</keyword>
<comment type="catalytic activity">
    <reaction evidence="4 5">
        <text>L-cysteine + L-glutamate + ATP = gamma-L-glutamyl-L-cysteine + ADP + phosphate + H(+)</text>
        <dbReference type="Rhea" id="RHEA:13285"/>
        <dbReference type="ChEBI" id="CHEBI:15378"/>
        <dbReference type="ChEBI" id="CHEBI:29985"/>
        <dbReference type="ChEBI" id="CHEBI:30616"/>
        <dbReference type="ChEBI" id="CHEBI:35235"/>
        <dbReference type="ChEBI" id="CHEBI:43474"/>
        <dbReference type="ChEBI" id="CHEBI:58173"/>
        <dbReference type="ChEBI" id="CHEBI:456216"/>
        <dbReference type="EC" id="6.3.2.2"/>
    </reaction>
</comment>
<dbReference type="Pfam" id="PF04107">
    <property type="entry name" value="GCS2"/>
    <property type="match status" value="1"/>
</dbReference>
<evidence type="ECO:0000256" key="4">
    <source>
        <dbReference type="ARBA" id="ARBA00048819"/>
    </source>
</evidence>